<proteinExistence type="predicted"/>
<dbReference type="Proteomes" id="UP000308382">
    <property type="component" value="Unassembled WGS sequence"/>
</dbReference>
<keyword evidence="1" id="KW-1133">Transmembrane helix</keyword>
<evidence type="ECO:0000256" key="1">
    <source>
        <dbReference type="SAM" id="Phobius"/>
    </source>
</evidence>
<gene>
    <name evidence="2" type="ORF">FEK29_03995</name>
</gene>
<organism evidence="2 3">
    <name type="scientific">Maribacter aurantiacus</name>
    <dbReference type="NCBI Taxonomy" id="1882343"/>
    <lineage>
        <taxon>Bacteria</taxon>
        <taxon>Pseudomonadati</taxon>
        <taxon>Bacteroidota</taxon>
        <taxon>Flavobacteriia</taxon>
        <taxon>Flavobacteriales</taxon>
        <taxon>Flavobacteriaceae</taxon>
        <taxon>Maribacter</taxon>
    </lineage>
</organism>
<comment type="caution">
    <text evidence="2">The sequence shown here is derived from an EMBL/GenBank/DDBJ whole genome shotgun (WGS) entry which is preliminary data.</text>
</comment>
<feature type="transmembrane region" description="Helical" evidence="1">
    <location>
        <begin position="31"/>
        <end position="50"/>
    </location>
</feature>
<feature type="transmembrane region" description="Helical" evidence="1">
    <location>
        <begin position="7"/>
        <end position="25"/>
    </location>
</feature>
<keyword evidence="1" id="KW-0812">Transmembrane</keyword>
<sequence>MIKILRYTEYLYILVAVFSIYRVYTDWNTDRSMAYIFIFFAVVSIGMFLFRRNYRKKFEQRSKDNQK</sequence>
<dbReference type="EMBL" id="VBUK01000001">
    <property type="protein sequence ID" value="TLF46940.1"/>
    <property type="molecule type" value="Genomic_DNA"/>
</dbReference>
<keyword evidence="1" id="KW-0472">Membrane</keyword>
<protein>
    <submittedName>
        <fullName evidence="2">Uncharacterized protein</fullName>
    </submittedName>
</protein>
<dbReference type="AlphaFoldDB" id="A0A5R8MBR0"/>
<keyword evidence="3" id="KW-1185">Reference proteome</keyword>
<evidence type="ECO:0000313" key="2">
    <source>
        <dbReference type="EMBL" id="TLF46940.1"/>
    </source>
</evidence>
<name>A0A5R8MBR0_9FLAO</name>
<accession>A0A5R8MBR0</accession>
<evidence type="ECO:0000313" key="3">
    <source>
        <dbReference type="Proteomes" id="UP000308382"/>
    </source>
</evidence>
<reference evidence="2 3" key="1">
    <citation type="journal article" date="2017" name="Int. J. Syst. Evol. Microbiol.">
        <title>Maripseudobacter aurantiacus gen. nov., sp. nov., a novel member of the family Flavobacteriaceae isolated from a sedimentation basin.</title>
        <authorList>
            <person name="Chen C."/>
            <person name="Su Y."/>
            <person name="Tao T."/>
            <person name="Fu G."/>
            <person name="Zhang C."/>
            <person name="Sun C."/>
            <person name="Zhang X."/>
            <person name="Wu M."/>
        </authorList>
    </citation>
    <scope>NUCLEOTIDE SEQUENCE [LARGE SCALE GENOMIC DNA]</scope>
    <source>
        <strain evidence="3">CDA4</strain>
    </source>
</reference>